<organism evidence="1 2">
    <name type="scientific">Pocillopora meandrina</name>
    <dbReference type="NCBI Taxonomy" id="46732"/>
    <lineage>
        <taxon>Eukaryota</taxon>
        <taxon>Metazoa</taxon>
        <taxon>Cnidaria</taxon>
        <taxon>Anthozoa</taxon>
        <taxon>Hexacorallia</taxon>
        <taxon>Scleractinia</taxon>
        <taxon>Astrocoeniina</taxon>
        <taxon>Pocilloporidae</taxon>
        <taxon>Pocillopora</taxon>
    </lineage>
</organism>
<dbReference type="Proteomes" id="UP001159428">
    <property type="component" value="Unassembled WGS sequence"/>
</dbReference>
<proteinExistence type="predicted"/>
<evidence type="ECO:0000313" key="2">
    <source>
        <dbReference type="Proteomes" id="UP001159428"/>
    </source>
</evidence>
<name>A0AAU9X9H3_9CNID</name>
<protein>
    <submittedName>
        <fullName evidence="1">Uncharacterized protein</fullName>
    </submittedName>
</protein>
<reference evidence="1 2" key="1">
    <citation type="submission" date="2022-05" db="EMBL/GenBank/DDBJ databases">
        <authorList>
            <consortium name="Genoscope - CEA"/>
            <person name="William W."/>
        </authorList>
    </citation>
    <scope>NUCLEOTIDE SEQUENCE [LARGE SCALE GENOMIC DNA]</scope>
</reference>
<gene>
    <name evidence="1" type="ORF">PMEA_00019370</name>
</gene>
<evidence type="ECO:0000313" key="1">
    <source>
        <dbReference type="EMBL" id="CAH3140701.1"/>
    </source>
</evidence>
<accession>A0AAU9X9H3</accession>
<comment type="caution">
    <text evidence="1">The sequence shown here is derived from an EMBL/GenBank/DDBJ whole genome shotgun (WGS) entry which is preliminary data.</text>
</comment>
<dbReference type="EMBL" id="CALNXJ010000034">
    <property type="protein sequence ID" value="CAH3140701.1"/>
    <property type="molecule type" value="Genomic_DNA"/>
</dbReference>
<keyword evidence="2" id="KW-1185">Reference proteome</keyword>
<sequence length="166" mass="19047">MGINRCLKMADLYTSLDICGVEISVQLKAQSYGMLSTKLKNTKNKLENLIFNNYSGNTGFLLWLASYCITCIFQQTVIAKYMFSLLTYEDTCEPAIQQINISGIPRLVQAIFNIVTKKLKTGIIHYEMQFLSCTSNMDLHQIKHIMEKHRQKCNDNVEPAPKKKRL</sequence>
<dbReference type="AlphaFoldDB" id="A0AAU9X9H3"/>